<dbReference type="Pfam" id="PF06580">
    <property type="entry name" value="His_kinase"/>
    <property type="match status" value="1"/>
</dbReference>
<evidence type="ECO:0000313" key="3">
    <source>
        <dbReference type="EMBL" id="QSQ10701.1"/>
    </source>
</evidence>
<dbReference type="PANTHER" id="PTHR34220:SF7">
    <property type="entry name" value="SENSOR HISTIDINE KINASE YPDA"/>
    <property type="match status" value="1"/>
</dbReference>
<feature type="domain" description="Signal transduction histidine kinase internal region" evidence="2">
    <location>
        <begin position="158"/>
        <end position="232"/>
    </location>
</feature>
<feature type="transmembrane region" description="Helical" evidence="1">
    <location>
        <begin position="46"/>
        <end position="68"/>
    </location>
</feature>
<keyword evidence="1" id="KW-0812">Transmembrane</keyword>
<evidence type="ECO:0000313" key="4">
    <source>
        <dbReference type="Proteomes" id="UP000663090"/>
    </source>
</evidence>
<keyword evidence="1" id="KW-1133">Transmembrane helix</keyword>
<gene>
    <name evidence="3" type="ORF">JY572_19850</name>
</gene>
<keyword evidence="4" id="KW-1185">Reference proteome</keyword>
<organism evidence="3 4">
    <name type="scientific">Myxococcus landrumensis</name>
    <dbReference type="NCBI Taxonomy" id="2813577"/>
    <lineage>
        <taxon>Bacteria</taxon>
        <taxon>Pseudomonadati</taxon>
        <taxon>Myxococcota</taxon>
        <taxon>Myxococcia</taxon>
        <taxon>Myxococcales</taxon>
        <taxon>Cystobacterineae</taxon>
        <taxon>Myxococcaceae</taxon>
        <taxon>Myxococcus</taxon>
    </lineage>
</organism>
<name>A0ABX7MWM7_9BACT</name>
<dbReference type="RefSeq" id="WP_206712470.1">
    <property type="nucleotide sequence ID" value="NZ_CP071091.1"/>
</dbReference>
<dbReference type="PANTHER" id="PTHR34220">
    <property type="entry name" value="SENSOR HISTIDINE KINASE YPDA"/>
    <property type="match status" value="1"/>
</dbReference>
<keyword evidence="3" id="KW-0808">Transferase</keyword>
<dbReference type="Gene3D" id="3.30.565.10">
    <property type="entry name" value="Histidine kinase-like ATPase, C-terminal domain"/>
    <property type="match status" value="1"/>
</dbReference>
<keyword evidence="3" id="KW-0418">Kinase</keyword>
<feature type="transmembrane region" description="Helical" evidence="1">
    <location>
        <begin position="80"/>
        <end position="99"/>
    </location>
</feature>
<dbReference type="InterPro" id="IPR010559">
    <property type="entry name" value="Sig_transdc_His_kin_internal"/>
</dbReference>
<dbReference type="GO" id="GO:0016301">
    <property type="term" value="F:kinase activity"/>
    <property type="evidence" value="ECO:0007669"/>
    <property type="project" value="UniProtKB-KW"/>
</dbReference>
<dbReference type="Proteomes" id="UP000663090">
    <property type="component" value="Chromosome"/>
</dbReference>
<keyword evidence="1" id="KW-0472">Membrane</keyword>
<sequence>MSEKTEGSIVRATLRALAEPRRLVPILLVSAPLVAAQSSFSAEPLAPYLGVLMCLLFVGVAPVSYRVLFPEGLDLSHGGVRVLMYGTLGTGVVLTSGFVVPKLLDMGPTFLTQPTNLMVCNALFLVGGWGLGRDIGFEETLTRERARAARFALEAEQAQLLALRSHLDPHFLFNTLNAIAEWCREDGAVAEAAVLRLSTMLRTVLAGVRKATWPLAEELALMRTLFDLHLLRDPDLFQLTLDIQPGAEDLPVPPMVLLPLAENAVKHGPAAGHRGLLSLGVQVREGQVQVAVENPGTSKGPREGSAGLPTVERRLALAYGSGARLALESAEGRTRVTVTLPRSGPLSGVVT</sequence>
<dbReference type="EMBL" id="CP071091">
    <property type="protein sequence ID" value="QSQ10701.1"/>
    <property type="molecule type" value="Genomic_DNA"/>
</dbReference>
<evidence type="ECO:0000259" key="2">
    <source>
        <dbReference type="Pfam" id="PF06580"/>
    </source>
</evidence>
<accession>A0ABX7MWM7</accession>
<proteinExistence type="predicted"/>
<protein>
    <submittedName>
        <fullName evidence="3">Histidine kinase</fullName>
    </submittedName>
</protein>
<dbReference type="InterPro" id="IPR050640">
    <property type="entry name" value="Bact_2-comp_sensor_kinase"/>
</dbReference>
<reference evidence="3 4" key="1">
    <citation type="submission" date="2021-02" db="EMBL/GenBank/DDBJ databases">
        <title>De Novo genome assembly of isolated myxobacteria.</title>
        <authorList>
            <person name="Stevens D.C."/>
        </authorList>
    </citation>
    <scope>NUCLEOTIDE SEQUENCE [LARGE SCALE GENOMIC DNA]</scope>
    <source>
        <strain evidence="3 4">SCHIC003</strain>
    </source>
</reference>
<dbReference type="InterPro" id="IPR036890">
    <property type="entry name" value="HATPase_C_sf"/>
</dbReference>
<dbReference type="SUPFAM" id="SSF55874">
    <property type="entry name" value="ATPase domain of HSP90 chaperone/DNA topoisomerase II/histidine kinase"/>
    <property type="match status" value="1"/>
</dbReference>
<evidence type="ECO:0000256" key="1">
    <source>
        <dbReference type="SAM" id="Phobius"/>
    </source>
</evidence>